<dbReference type="AlphaFoldDB" id="A0A0Q9Y9E2"/>
<dbReference type="Proteomes" id="UP000051494">
    <property type="component" value="Unassembled WGS sequence"/>
</dbReference>
<evidence type="ECO:0000256" key="9">
    <source>
        <dbReference type="SAM" id="Phobius"/>
    </source>
</evidence>
<dbReference type="PANTHER" id="PTHR33529">
    <property type="entry name" value="SLR0882 PROTEIN-RELATED"/>
    <property type="match status" value="1"/>
</dbReference>
<evidence type="ECO:0000256" key="6">
    <source>
        <dbReference type="ARBA" id="ARBA00022989"/>
    </source>
</evidence>
<reference evidence="11" key="3">
    <citation type="submission" date="2021-06" db="EMBL/GenBank/DDBJ databases">
        <title>Genomic Description and Analysis of Intracellular Bacteria, Candidatus Berkiella cookevillensis and Candidatus Berkiella aquae.</title>
        <authorList>
            <person name="Kidane D.T."/>
            <person name="Mehari Y.T."/>
            <person name="Rice F.C."/>
            <person name="Arivett B.A."/>
            <person name="Farone A.L."/>
            <person name="Berk S.G."/>
            <person name="Farone M.B."/>
        </authorList>
    </citation>
    <scope>NUCLEOTIDE SEQUENCE</scope>
    <source>
        <strain evidence="11">CC99</strain>
    </source>
</reference>
<comment type="function">
    <text evidence="1">Part of the ABC transporter complex LptBFG involved in the translocation of lipopolysaccharide (LPS) from the inner membrane to the outer membrane.</text>
</comment>
<evidence type="ECO:0000256" key="1">
    <source>
        <dbReference type="ARBA" id="ARBA00002265"/>
    </source>
</evidence>
<keyword evidence="6 9" id="KW-1133">Transmembrane helix</keyword>
<evidence type="ECO:0000256" key="5">
    <source>
        <dbReference type="ARBA" id="ARBA00022692"/>
    </source>
</evidence>
<evidence type="ECO:0000256" key="4">
    <source>
        <dbReference type="ARBA" id="ARBA00022475"/>
    </source>
</evidence>
<reference evidence="11" key="2">
    <citation type="journal article" date="2016" name="Genome Announc.">
        <title>Draft Genome Sequences of Two Novel Amoeba-Resistant Intranuclear Bacteria, 'Candidatus Berkiella cookevillensis' and 'Candidatus Berkiella aquae'.</title>
        <authorList>
            <person name="Mehari Y.T."/>
            <person name="Arivett B.A."/>
            <person name="Farone A.L."/>
            <person name="Gunderson J.H."/>
            <person name="Farone M.B."/>
        </authorList>
    </citation>
    <scope>NUCLEOTIDE SEQUENCE</scope>
    <source>
        <strain evidence="11">CC99</strain>
    </source>
</reference>
<keyword evidence="12" id="KW-1185">Reference proteome</keyword>
<dbReference type="NCBIfam" id="TIGR04408">
    <property type="entry name" value="LptG_lptG"/>
    <property type="match status" value="1"/>
</dbReference>
<dbReference type="GO" id="GO:0015920">
    <property type="term" value="P:lipopolysaccharide transport"/>
    <property type="evidence" value="ECO:0007669"/>
    <property type="project" value="TreeGrafter"/>
</dbReference>
<evidence type="ECO:0000256" key="2">
    <source>
        <dbReference type="ARBA" id="ARBA00004651"/>
    </source>
</evidence>
<feature type="transmembrane region" description="Helical" evidence="9">
    <location>
        <begin position="12"/>
        <end position="33"/>
    </location>
</feature>
<sequence length="357" mass="40845">MKIITRYVWKTLLGTILLSMFLVFGIELIFSFVSEVRYLGKGDYTFWHMIMFNLLSMPQTIYQMFPMASLVGTLMGLGVLASHSELIVIRAAGISINQIMSMVIKLSFILAVFAWCLGEWVAPTTDKIAQNQKAIVLSGGQTLKTEHGVWLRDNNKFINIRSVDVGGHLEGIICYEFDKDFALQKASKASYADYIADHWVLYDVKVTTFFEDRLQTQHYPQIDWHSTIDPNILRILGTKYLDELSLVGLWQTLQYRKQNELDYRPYQLALWQKIVQPFAIMVMMFLAIPFVFGPLRSSTQGLKLVIGMVVGFLFHTVNDLFGPLTLVYQLHPIIGACLPTLIFFGLGCYALKRWQHS</sequence>
<evidence type="ECO:0000256" key="7">
    <source>
        <dbReference type="ARBA" id="ARBA00023136"/>
    </source>
</evidence>
<dbReference type="PANTHER" id="PTHR33529:SF2">
    <property type="entry name" value="LIPOPOLYSACCHARIDE EXPORT SYSTEM PERMEASE PROTEIN LPTG"/>
    <property type="match status" value="1"/>
</dbReference>
<keyword evidence="5 9" id="KW-0812">Transmembrane</keyword>
<feature type="transmembrane region" description="Helical" evidence="9">
    <location>
        <begin position="102"/>
        <end position="122"/>
    </location>
</feature>
<dbReference type="EMBL" id="LKHV02000001">
    <property type="protein sequence ID" value="MCS5708746.1"/>
    <property type="molecule type" value="Genomic_DNA"/>
</dbReference>
<reference evidence="10" key="1">
    <citation type="submission" date="2015-09" db="EMBL/GenBank/DDBJ databases">
        <title>Draft Genome Sequences of Two Novel Amoeba-resistant Intranuclear Bacteria, Candidatus Berkiella cookevillensis and Candidatus Berkiella aquae.</title>
        <authorList>
            <person name="Mehari Y.T."/>
            <person name="Arivett B.A."/>
            <person name="Farone A.L."/>
            <person name="Gunderson J.H."/>
            <person name="Farone M.B."/>
        </authorList>
    </citation>
    <scope>NUCLEOTIDE SEQUENCE [LARGE SCALE GENOMIC DNA]</scope>
    <source>
        <strain evidence="10">CC99</strain>
    </source>
</reference>
<dbReference type="RefSeq" id="WP_057625442.1">
    <property type="nucleotide sequence ID" value="NZ_LKHV02000001.1"/>
</dbReference>
<accession>A0A0Q9Y9E2</accession>
<comment type="subcellular location">
    <subcellularLocation>
        <location evidence="2">Cell membrane</location>
        <topology evidence="2">Multi-pass membrane protein</topology>
    </subcellularLocation>
</comment>
<evidence type="ECO:0000313" key="12">
    <source>
        <dbReference type="Proteomes" id="UP000051494"/>
    </source>
</evidence>
<dbReference type="STRING" id="437022.CC99x_02350"/>
<feature type="transmembrane region" description="Helical" evidence="9">
    <location>
        <begin position="274"/>
        <end position="292"/>
    </location>
</feature>
<protein>
    <submittedName>
        <fullName evidence="11">LPS export ABC transporter permease LptG</fullName>
    </submittedName>
    <submittedName>
        <fullName evidence="10">Lipopolysaccharide export system permease protein LptG</fullName>
    </submittedName>
</protein>
<dbReference type="GO" id="GO:0043190">
    <property type="term" value="C:ATP-binding cassette (ABC) transporter complex"/>
    <property type="evidence" value="ECO:0007669"/>
    <property type="project" value="InterPro"/>
</dbReference>
<dbReference type="InterPro" id="IPR005495">
    <property type="entry name" value="LptG/LptF_permease"/>
</dbReference>
<evidence type="ECO:0000256" key="8">
    <source>
        <dbReference type="ARBA" id="ARBA00026081"/>
    </source>
</evidence>
<feature type="transmembrane region" description="Helical" evidence="9">
    <location>
        <begin position="333"/>
        <end position="351"/>
    </location>
</feature>
<comment type="caution">
    <text evidence="10">The sequence shown here is derived from an EMBL/GenBank/DDBJ whole genome shotgun (WGS) entry which is preliminary data.</text>
</comment>
<proteinExistence type="inferred from homology"/>
<dbReference type="GO" id="GO:0055085">
    <property type="term" value="P:transmembrane transport"/>
    <property type="evidence" value="ECO:0007669"/>
    <property type="project" value="InterPro"/>
</dbReference>
<name>A0A0Q9Y9E2_9GAMM</name>
<gene>
    <name evidence="10" type="primary">lptG</name>
    <name evidence="11" type="ORF">CC99x_007495</name>
    <name evidence="10" type="ORF">CC99x_02350</name>
</gene>
<evidence type="ECO:0000313" key="10">
    <source>
        <dbReference type="EMBL" id="KRG17382.1"/>
    </source>
</evidence>
<feature type="transmembrane region" description="Helical" evidence="9">
    <location>
        <begin position="61"/>
        <end position="81"/>
    </location>
</feature>
<dbReference type="EMBL" id="LKHV01000017">
    <property type="protein sequence ID" value="KRG17382.1"/>
    <property type="molecule type" value="Genomic_DNA"/>
</dbReference>
<feature type="transmembrane region" description="Helical" evidence="9">
    <location>
        <begin position="304"/>
        <end position="321"/>
    </location>
</feature>
<organism evidence="10">
    <name type="scientific">Candidatus Berkiella cookevillensis</name>
    <dbReference type="NCBI Taxonomy" id="437022"/>
    <lineage>
        <taxon>Bacteria</taxon>
        <taxon>Pseudomonadati</taxon>
        <taxon>Pseudomonadota</taxon>
        <taxon>Gammaproteobacteria</taxon>
        <taxon>Candidatus Berkiellales</taxon>
        <taxon>Candidatus Berkiellaceae</taxon>
        <taxon>Candidatus Berkiella</taxon>
    </lineage>
</organism>
<evidence type="ECO:0000313" key="11">
    <source>
        <dbReference type="EMBL" id="MCS5708746.1"/>
    </source>
</evidence>
<evidence type="ECO:0000256" key="3">
    <source>
        <dbReference type="ARBA" id="ARBA00007725"/>
    </source>
</evidence>
<comment type="similarity">
    <text evidence="3">Belongs to the LptF/LptG family.</text>
</comment>
<dbReference type="InterPro" id="IPR030923">
    <property type="entry name" value="LptG"/>
</dbReference>
<comment type="subunit">
    <text evidence="8">Component of the lipopolysaccharide transport and assembly complex. The LptBFG transporter is composed of two ATP-binding proteins (LptB) and two transmembrane proteins (LptF and LptG).</text>
</comment>
<dbReference type="OrthoDB" id="9776227at2"/>
<keyword evidence="4" id="KW-1003">Cell membrane</keyword>
<keyword evidence="7 9" id="KW-0472">Membrane</keyword>
<dbReference type="Pfam" id="PF03739">
    <property type="entry name" value="LptF_LptG"/>
    <property type="match status" value="1"/>
</dbReference>